<feature type="domain" description="Rad51-like C-terminal" evidence="3">
    <location>
        <begin position="61"/>
        <end position="231"/>
    </location>
</feature>
<dbReference type="GO" id="GO:0005657">
    <property type="term" value="C:replication fork"/>
    <property type="evidence" value="ECO:0007669"/>
    <property type="project" value="TreeGrafter"/>
</dbReference>
<dbReference type="Proteomes" id="UP000503462">
    <property type="component" value="Chromosome 1"/>
</dbReference>
<evidence type="ECO:0000256" key="2">
    <source>
        <dbReference type="ARBA" id="ARBA00023242"/>
    </source>
</evidence>
<dbReference type="EMBL" id="CP051139">
    <property type="protein sequence ID" value="QIW96055.1"/>
    <property type="molecule type" value="Genomic_DNA"/>
</dbReference>
<dbReference type="GO" id="GO:0000724">
    <property type="term" value="P:double-strand break repair via homologous recombination"/>
    <property type="evidence" value="ECO:0007669"/>
    <property type="project" value="TreeGrafter"/>
</dbReference>
<protein>
    <recommendedName>
        <fullName evidence="3">Rad51-like C-terminal domain-containing protein</fullName>
    </recommendedName>
</protein>
<dbReference type="Pfam" id="PF08423">
    <property type="entry name" value="Rad51"/>
    <property type="match status" value="1"/>
</dbReference>
<dbReference type="GO" id="GO:0005815">
    <property type="term" value="C:microtubule organizing center"/>
    <property type="evidence" value="ECO:0007669"/>
    <property type="project" value="TreeGrafter"/>
</dbReference>
<keyword evidence="2" id="KW-0539">Nucleus</keyword>
<evidence type="ECO:0000313" key="5">
    <source>
        <dbReference type="Proteomes" id="UP000503462"/>
    </source>
</evidence>
<dbReference type="Gene3D" id="3.40.50.300">
    <property type="entry name" value="P-loop containing nucleotide triphosphate hydrolases"/>
    <property type="match status" value="1"/>
</dbReference>
<dbReference type="GO" id="GO:0008094">
    <property type="term" value="F:ATP-dependent activity, acting on DNA"/>
    <property type="evidence" value="ECO:0007669"/>
    <property type="project" value="TreeGrafter"/>
</dbReference>
<dbReference type="GO" id="GO:0000400">
    <property type="term" value="F:four-way junction DNA binding"/>
    <property type="evidence" value="ECO:0007669"/>
    <property type="project" value="TreeGrafter"/>
</dbReference>
<dbReference type="InterPro" id="IPR013632">
    <property type="entry name" value="Rad51_C"/>
</dbReference>
<dbReference type="GO" id="GO:0042148">
    <property type="term" value="P:DNA strand invasion"/>
    <property type="evidence" value="ECO:0007669"/>
    <property type="project" value="TreeGrafter"/>
</dbReference>
<evidence type="ECO:0000313" key="4">
    <source>
        <dbReference type="EMBL" id="QIW96055.1"/>
    </source>
</evidence>
<organism evidence="4 5">
    <name type="scientific">Peltaster fructicola</name>
    <dbReference type="NCBI Taxonomy" id="286661"/>
    <lineage>
        <taxon>Eukaryota</taxon>
        <taxon>Fungi</taxon>
        <taxon>Dikarya</taxon>
        <taxon>Ascomycota</taxon>
        <taxon>Pezizomycotina</taxon>
        <taxon>Dothideomycetes</taxon>
        <taxon>Dothideomycetes incertae sedis</taxon>
        <taxon>Peltaster</taxon>
    </lineage>
</organism>
<dbReference type="PANTHER" id="PTHR46457">
    <property type="entry name" value="DNA REPAIR PROTEIN RAD51 HOMOLOG 4"/>
    <property type="match status" value="1"/>
</dbReference>
<keyword evidence="5" id="KW-1185">Reference proteome</keyword>
<dbReference type="OrthoDB" id="336321at2759"/>
<evidence type="ECO:0000256" key="1">
    <source>
        <dbReference type="ARBA" id="ARBA00004123"/>
    </source>
</evidence>
<dbReference type="GO" id="GO:0007131">
    <property type="term" value="P:reciprocal meiotic recombination"/>
    <property type="evidence" value="ECO:0007669"/>
    <property type="project" value="TreeGrafter"/>
</dbReference>
<gene>
    <name evidence="4" type="ORF">AMS68_001573</name>
</gene>
<dbReference type="AlphaFoldDB" id="A0A6H0XMX6"/>
<comment type="subcellular location">
    <subcellularLocation>
        <location evidence="1">Nucleus</location>
    </subcellularLocation>
</comment>
<proteinExistence type="predicted"/>
<accession>A0A6H0XMX6</accession>
<name>A0A6H0XMX6_9PEZI</name>
<sequence>MVQVDCEDASNCRRSSAGIRTMSRGPSTEARKPANAGELWVCPEDAQRLNDDTQQYHPCLLTRNKTIDSLLEGGIQYGLQLCISATDNSDSTLIGNLLISSHIQASQTAQVTVVDTNNTFDVRPLARVVERQSTPEKVHALLERVRIIRTFDFEGVGASLDKIKADIQSDSSHKHLLVFDGLSHGARVSLKNNAVQAQADLDTFFKALQALSTDYGVLSVLVEGFVQNRDIEANHECLFHATELQPFFSTNTAPSIDLHVHVHSTQSHKVLEVMASRHNGNSKKWVECEATELE</sequence>
<dbReference type="InterPro" id="IPR051988">
    <property type="entry name" value="HRR_RAD51_Paralog"/>
</dbReference>
<evidence type="ECO:0000259" key="3">
    <source>
        <dbReference type="Pfam" id="PF08423"/>
    </source>
</evidence>
<dbReference type="GO" id="GO:0003697">
    <property type="term" value="F:single-stranded DNA binding"/>
    <property type="evidence" value="ECO:0007669"/>
    <property type="project" value="TreeGrafter"/>
</dbReference>
<reference evidence="4 5" key="1">
    <citation type="journal article" date="2016" name="Sci. Rep.">
        <title>Peltaster fructicola genome reveals evolution from an invasive phytopathogen to an ectophytic parasite.</title>
        <authorList>
            <person name="Xu C."/>
            <person name="Chen H."/>
            <person name="Gleason M.L."/>
            <person name="Xu J.R."/>
            <person name="Liu H."/>
            <person name="Zhang R."/>
            <person name="Sun G."/>
        </authorList>
    </citation>
    <scope>NUCLEOTIDE SEQUENCE [LARGE SCALE GENOMIC DNA]</scope>
    <source>
        <strain evidence="4 5">LNHT1506</strain>
    </source>
</reference>
<dbReference type="SUPFAM" id="SSF52540">
    <property type="entry name" value="P-loop containing nucleoside triphosphate hydrolases"/>
    <property type="match status" value="1"/>
</dbReference>
<dbReference type="GO" id="GO:0000723">
    <property type="term" value="P:telomere maintenance"/>
    <property type="evidence" value="ECO:0007669"/>
    <property type="project" value="TreeGrafter"/>
</dbReference>
<dbReference type="GO" id="GO:0033063">
    <property type="term" value="C:Rad51B-Rad51C-Rad51D-XRCC2 complex"/>
    <property type="evidence" value="ECO:0007669"/>
    <property type="project" value="TreeGrafter"/>
</dbReference>
<dbReference type="PANTHER" id="PTHR46457:SF1">
    <property type="entry name" value="DNA REPAIR PROTEIN RAD51 HOMOLOG 4"/>
    <property type="match status" value="1"/>
</dbReference>
<dbReference type="InterPro" id="IPR027417">
    <property type="entry name" value="P-loop_NTPase"/>
</dbReference>